<dbReference type="SMART" id="SM00797">
    <property type="entry name" value="AHS2"/>
    <property type="match status" value="1"/>
</dbReference>
<dbReference type="NCBIfam" id="TIGR00724">
    <property type="entry name" value="urea_amlyse_rel"/>
    <property type="match status" value="1"/>
</dbReference>
<organism evidence="5 6">
    <name type="scientific">Roseateles puraquae</name>
    <dbReference type="NCBI Taxonomy" id="431059"/>
    <lineage>
        <taxon>Bacteria</taxon>
        <taxon>Pseudomonadati</taxon>
        <taxon>Pseudomonadota</taxon>
        <taxon>Betaproteobacteria</taxon>
        <taxon>Burkholderiales</taxon>
        <taxon>Sphaerotilaceae</taxon>
        <taxon>Roseateles</taxon>
    </lineage>
</organism>
<evidence type="ECO:0000259" key="4">
    <source>
        <dbReference type="SMART" id="SM00797"/>
    </source>
</evidence>
<protein>
    <submittedName>
        <fullName evidence="5">Allophanate hydrolase</fullName>
    </submittedName>
</protein>
<accession>A0A254NFR8</accession>
<dbReference type="Gene3D" id="2.40.100.10">
    <property type="entry name" value="Cyclophilin-like"/>
    <property type="match status" value="1"/>
</dbReference>
<dbReference type="EMBL" id="NISI01000003">
    <property type="protein sequence ID" value="OWR04208.1"/>
    <property type="molecule type" value="Genomic_DNA"/>
</dbReference>
<dbReference type="InterPro" id="IPR003778">
    <property type="entry name" value="CT_A_B"/>
</dbReference>
<evidence type="ECO:0000313" key="5">
    <source>
        <dbReference type="EMBL" id="OWR04208.1"/>
    </source>
</evidence>
<sequence length="313" mass="33328">MIELLKAGPLTTVQDLGRMAWRDRGISRCGALDDLALCQANLLVGNDVGAAGLEFTLGPALLRLQADGWLALTGTDSPAALDGQPVRPGWRTRVQAGQVLKIAAPRERMRTVLAVSGGIDVPLALGSRSTDLKAGFGGLNGRALRDGDQLPWHPPPVQHHAAPRQIGLRPPSWTAEVRVLPGPEHDQFTLQARQALFEADWTLTPQSNRMGFRFAGPVLARAAGGDLPSHGVLPGVIQVPPSGQPIVLLADAQTTGGYPKIGVVIRADLWKLAQLRLGGTLRFLPCTREEAVAALRDREAELDALKVALCLST</sequence>
<evidence type="ECO:0000256" key="2">
    <source>
        <dbReference type="ARBA" id="ARBA00022801"/>
    </source>
</evidence>
<feature type="domain" description="Carboxyltransferase" evidence="4">
    <location>
        <begin position="23"/>
        <end position="301"/>
    </location>
</feature>
<keyword evidence="1" id="KW-0547">Nucleotide-binding</keyword>
<proteinExistence type="predicted"/>
<dbReference type="InterPro" id="IPR029000">
    <property type="entry name" value="Cyclophilin-like_dom_sf"/>
</dbReference>
<dbReference type="SUPFAM" id="SSF50891">
    <property type="entry name" value="Cyclophilin-like"/>
    <property type="match status" value="1"/>
</dbReference>
<dbReference type="PANTHER" id="PTHR43309">
    <property type="entry name" value="5-OXOPROLINASE SUBUNIT C"/>
    <property type="match status" value="1"/>
</dbReference>
<dbReference type="PANTHER" id="PTHR43309:SF3">
    <property type="entry name" value="5-OXOPROLINASE SUBUNIT C"/>
    <property type="match status" value="1"/>
</dbReference>
<dbReference type="GO" id="GO:0016787">
    <property type="term" value="F:hydrolase activity"/>
    <property type="evidence" value="ECO:0007669"/>
    <property type="project" value="UniProtKB-KW"/>
</dbReference>
<dbReference type="AlphaFoldDB" id="A0A254NFR8"/>
<evidence type="ECO:0000256" key="3">
    <source>
        <dbReference type="ARBA" id="ARBA00022840"/>
    </source>
</evidence>
<evidence type="ECO:0000313" key="6">
    <source>
        <dbReference type="Proteomes" id="UP000197446"/>
    </source>
</evidence>
<keyword evidence="6" id="KW-1185">Reference proteome</keyword>
<comment type="caution">
    <text evidence="5">The sequence shown here is derived from an EMBL/GenBank/DDBJ whole genome shotgun (WGS) entry which is preliminary data.</text>
</comment>
<name>A0A254NFR8_9BURK</name>
<dbReference type="OrthoDB" id="9768696at2"/>
<dbReference type="InterPro" id="IPR052708">
    <property type="entry name" value="PxpC"/>
</dbReference>
<dbReference type="Proteomes" id="UP000197446">
    <property type="component" value="Unassembled WGS sequence"/>
</dbReference>
<dbReference type="GO" id="GO:0005524">
    <property type="term" value="F:ATP binding"/>
    <property type="evidence" value="ECO:0007669"/>
    <property type="project" value="UniProtKB-KW"/>
</dbReference>
<keyword evidence="2 5" id="KW-0378">Hydrolase</keyword>
<reference evidence="5 6" key="1">
    <citation type="journal article" date="2007" name="Int. J. Syst. Evol. Microbiol.">
        <title>Description of Pelomonas aquatica sp. nov. and Pelomonas puraquae sp. nov., isolated from industrial and haemodialysis water.</title>
        <authorList>
            <person name="Gomila M."/>
            <person name="Bowien B."/>
            <person name="Falsen E."/>
            <person name="Moore E.R."/>
            <person name="Lalucat J."/>
        </authorList>
    </citation>
    <scope>NUCLEOTIDE SEQUENCE [LARGE SCALE GENOMIC DNA]</scope>
    <source>
        <strain evidence="5 6">CCUG 52769</strain>
    </source>
</reference>
<dbReference type="RefSeq" id="WP_088483228.1">
    <property type="nucleotide sequence ID" value="NZ_NISI01000003.1"/>
</dbReference>
<keyword evidence="3" id="KW-0067">ATP-binding</keyword>
<evidence type="ECO:0000256" key="1">
    <source>
        <dbReference type="ARBA" id="ARBA00022741"/>
    </source>
</evidence>
<gene>
    <name evidence="5" type="ORF">CDO81_10890</name>
</gene>
<dbReference type="Pfam" id="PF02626">
    <property type="entry name" value="CT_A_B"/>
    <property type="match status" value="1"/>
</dbReference>